<sequence length="378" mass="42345">MTPAPGASGDSAPLINSNPQLQSYYYSLESRIGYRLLLGGTRHFSYWDHDTYWPFPLTKGLRNMEDKLAEALALPAGSQVLDAGCGVGHVALHMAKAHGLRVEAIDIVDHHVYKASQNITRSGLPEGTVKVRKMDYHHLEDLPSQSMDGIYTMETFVHATDPKAVLDGFYRLLRPGGRLVPPDMAFVPFGAAVLFFFSSSFLIAWNFYFPTPTEQFMWRAFGLYHSVFVVFGGVYYLIEAVKWTKRRKRQGGGGQSAVVNDDASAVRSLSVRIGLELEGFDPEAQLSAREGLPRAPRQVVMRYLCRIRPWIASWRDISVDQDPEMAVALRVIIPVTVTCIVYVFSRFYLYIEVFVGLRSGPIGVYLTVNKFIPFMGDG</sequence>
<dbReference type="InterPro" id="IPR013216">
    <property type="entry name" value="Methyltransf_11"/>
</dbReference>
<evidence type="ECO:0000259" key="4">
    <source>
        <dbReference type="Pfam" id="PF08241"/>
    </source>
</evidence>
<feature type="transmembrane region" description="Helical" evidence="3">
    <location>
        <begin position="184"/>
        <end position="208"/>
    </location>
</feature>
<feature type="domain" description="Methyltransferase type 11" evidence="4">
    <location>
        <begin position="81"/>
        <end position="180"/>
    </location>
</feature>
<name>A0AAI8VIE5_9PEZI</name>
<dbReference type="GO" id="GO:0003838">
    <property type="term" value="F:sterol 24-C-methyltransferase activity"/>
    <property type="evidence" value="ECO:0007669"/>
    <property type="project" value="TreeGrafter"/>
</dbReference>
<comment type="similarity">
    <text evidence="2">Belongs to the class I-like SAM-binding methyltransferase superfamily. Erg6/SMT family.</text>
</comment>
<keyword evidence="6" id="KW-1185">Reference proteome</keyword>
<keyword evidence="3" id="KW-0472">Membrane</keyword>
<dbReference type="SUPFAM" id="SSF53335">
    <property type="entry name" value="S-adenosyl-L-methionine-dependent methyltransferases"/>
    <property type="match status" value="1"/>
</dbReference>
<evidence type="ECO:0000256" key="1">
    <source>
        <dbReference type="ARBA" id="ARBA00022679"/>
    </source>
</evidence>
<dbReference type="GO" id="GO:0006696">
    <property type="term" value="P:ergosterol biosynthetic process"/>
    <property type="evidence" value="ECO:0007669"/>
    <property type="project" value="TreeGrafter"/>
</dbReference>
<comment type="caution">
    <text evidence="5">The sequence shown here is derived from an EMBL/GenBank/DDBJ whole genome shotgun (WGS) entry which is preliminary data.</text>
</comment>
<dbReference type="InterPro" id="IPR050447">
    <property type="entry name" value="Erg6_SMT_methyltransf"/>
</dbReference>
<dbReference type="Proteomes" id="UP001295740">
    <property type="component" value="Unassembled WGS sequence"/>
</dbReference>
<dbReference type="EMBL" id="CAUWAG010000007">
    <property type="protein sequence ID" value="CAJ2504975.1"/>
    <property type="molecule type" value="Genomic_DNA"/>
</dbReference>
<dbReference type="PANTHER" id="PTHR44068">
    <property type="entry name" value="ZGC:194242"/>
    <property type="match status" value="1"/>
</dbReference>
<gene>
    <name evidence="5" type="ORF">KHLLAP_LOCUS5443</name>
</gene>
<keyword evidence="1" id="KW-0808">Transferase</keyword>
<evidence type="ECO:0000256" key="2">
    <source>
        <dbReference type="ARBA" id="ARBA00038188"/>
    </source>
</evidence>
<dbReference type="PANTHER" id="PTHR44068:SF1">
    <property type="entry name" value="HYPOTHETICAL LOC100005854"/>
    <property type="match status" value="1"/>
</dbReference>
<evidence type="ECO:0000313" key="6">
    <source>
        <dbReference type="Proteomes" id="UP001295740"/>
    </source>
</evidence>
<dbReference type="AlphaFoldDB" id="A0AAI8VIE5"/>
<dbReference type="InterPro" id="IPR029063">
    <property type="entry name" value="SAM-dependent_MTases_sf"/>
</dbReference>
<feature type="transmembrane region" description="Helical" evidence="3">
    <location>
        <begin position="327"/>
        <end position="351"/>
    </location>
</feature>
<keyword evidence="3" id="KW-0812">Transmembrane</keyword>
<accession>A0AAI8VIE5</accession>
<reference evidence="5" key="1">
    <citation type="submission" date="2023-10" db="EMBL/GenBank/DDBJ databases">
        <authorList>
            <person name="Hackl T."/>
        </authorList>
    </citation>
    <scope>NUCLEOTIDE SEQUENCE</scope>
</reference>
<protein>
    <submittedName>
        <fullName evidence="5">Uu.00g123690.m01.CDS01</fullName>
    </submittedName>
</protein>
<evidence type="ECO:0000313" key="5">
    <source>
        <dbReference type="EMBL" id="CAJ2504975.1"/>
    </source>
</evidence>
<dbReference type="Pfam" id="PF08241">
    <property type="entry name" value="Methyltransf_11"/>
    <property type="match status" value="1"/>
</dbReference>
<keyword evidence="3" id="KW-1133">Transmembrane helix</keyword>
<dbReference type="Gene3D" id="3.40.50.150">
    <property type="entry name" value="Vaccinia Virus protein VP39"/>
    <property type="match status" value="1"/>
</dbReference>
<evidence type="ECO:0000256" key="3">
    <source>
        <dbReference type="SAM" id="Phobius"/>
    </source>
</evidence>
<proteinExistence type="inferred from homology"/>
<dbReference type="CDD" id="cd02440">
    <property type="entry name" value="AdoMet_MTases"/>
    <property type="match status" value="1"/>
</dbReference>
<dbReference type="GO" id="GO:0005783">
    <property type="term" value="C:endoplasmic reticulum"/>
    <property type="evidence" value="ECO:0007669"/>
    <property type="project" value="TreeGrafter"/>
</dbReference>
<feature type="transmembrane region" description="Helical" evidence="3">
    <location>
        <begin position="220"/>
        <end position="238"/>
    </location>
</feature>
<organism evidence="5 6">
    <name type="scientific">Anthostomella pinea</name>
    <dbReference type="NCBI Taxonomy" id="933095"/>
    <lineage>
        <taxon>Eukaryota</taxon>
        <taxon>Fungi</taxon>
        <taxon>Dikarya</taxon>
        <taxon>Ascomycota</taxon>
        <taxon>Pezizomycotina</taxon>
        <taxon>Sordariomycetes</taxon>
        <taxon>Xylariomycetidae</taxon>
        <taxon>Xylariales</taxon>
        <taxon>Xylariaceae</taxon>
        <taxon>Anthostomella</taxon>
    </lineage>
</organism>